<dbReference type="EMBL" id="JARKIE010000029">
    <property type="protein sequence ID" value="KAJ7697659.1"/>
    <property type="molecule type" value="Genomic_DNA"/>
</dbReference>
<dbReference type="Proteomes" id="UP001221757">
    <property type="component" value="Unassembled WGS sequence"/>
</dbReference>
<feature type="transmembrane region" description="Helical" evidence="1">
    <location>
        <begin position="271"/>
        <end position="287"/>
    </location>
</feature>
<accession>A0AAD7DRX6</accession>
<evidence type="ECO:0000313" key="2">
    <source>
        <dbReference type="EMBL" id="KAJ7697659.1"/>
    </source>
</evidence>
<sequence length="303" mass="33862">MLRTTQSANNLEPASQVAPRVVLDSLHLSALNAANVQAIAESSITTDIMHLRSLYLHNTPMQPLLKLNVASIKHLNICSYYIGAPINPRSEYADHLTDMSHDNMDALAGVYRLQSLHLKAPLLLSISKILRSLGNLDHLVCLRTNTFPRLMGGARQAARRSPGAGGCERVHGPWWAVRSVATRVNAHPHQAGCVADSFMITGHTRCLFSVNPPDNIPPCQGPLCEIRQSFLENEWREKHVKRGILWDGEEFAGQCIQFQFKIPSFNVKKNPWYWFICYFCAVVMITLDKIMSSKNGVAHGWIS</sequence>
<keyword evidence="1" id="KW-0812">Transmembrane</keyword>
<proteinExistence type="predicted"/>
<dbReference type="AlphaFoldDB" id="A0AAD7DRX6"/>
<gene>
    <name evidence="2" type="ORF">B0H17DRAFT_1130263</name>
</gene>
<organism evidence="2 3">
    <name type="scientific">Mycena rosella</name>
    <name type="common">Pink bonnet</name>
    <name type="synonym">Agaricus rosellus</name>
    <dbReference type="NCBI Taxonomy" id="1033263"/>
    <lineage>
        <taxon>Eukaryota</taxon>
        <taxon>Fungi</taxon>
        <taxon>Dikarya</taxon>
        <taxon>Basidiomycota</taxon>
        <taxon>Agaricomycotina</taxon>
        <taxon>Agaricomycetes</taxon>
        <taxon>Agaricomycetidae</taxon>
        <taxon>Agaricales</taxon>
        <taxon>Marasmiineae</taxon>
        <taxon>Mycenaceae</taxon>
        <taxon>Mycena</taxon>
    </lineage>
</organism>
<keyword evidence="1" id="KW-1133">Transmembrane helix</keyword>
<reference evidence="2" key="1">
    <citation type="submission" date="2023-03" db="EMBL/GenBank/DDBJ databases">
        <title>Massive genome expansion in bonnet fungi (Mycena s.s.) driven by repeated elements and novel gene families across ecological guilds.</title>
        <authorList>
            <consortium name="Lawrence Berkeley National Laboratory"/>
            <person name="Harder C.B."/>
            <person name="Miyauchi S."/>
            <person name="Viragh M."/>
            <person name="Kuo A."/>
            <person name="Thoen E."/>
            <person name="Andreopoulos B."/>
            <person name="Lu D."/>
            <person name="Skrede I."/>
            <person name="Drula E."/>
            <person name="Henrissat B."/>
            <person name="Morin E."/>
            <person name="Kohler A."/>
            <person name="Barry K."/>
            <person name="LaButti K."/>
            <person name="Morin E."/>
            <person name="Salamov A."/>
            <person name="Lipzen A."/>
            <person name="Mereny Z."/>
            <person name="Hegedus B."/>
            <person name="Baldrian P."/>
            <person name="Stursova M."/>
            <person name="Weitz H."/>
            <person name="Taylor A."/>
            <person name="Grigoriev I.V."/>
            <person name="Nagy L.G."/>
            <person name="Martin F."/>
            <person name="Kauserud H."/>
        </authorList>
    </citation>
    <scope>NUCLEOTIDE SEQUENCE</scope>
    <source>
        <strain evidence="2">CBHHK067</strain>
    </source>
</reference>
<name>A0AAD7DRX6_MYCRO</name>
<evidence type="ECO:0000256" key="1">
    <source>
        <dbReference type="SAM" id="Phobius"/>
    </source>
</evidence>
<protein>
    <submittedName>
        <fullName evidence="2">Uncharacterized protein</fullName>
    </submittedName>
</protein>
<keyword evidence="1" id="KW-0472">Membrane</keyword>
<keyword evidence="3" id="KW-1185">Reference proteome</keyword>
<comment type="caution">
    <text evidence="2">The sequence shown here is derived from an EMBL/GenBank/DDBJ whole genome shotgun (WGS) entry which is preliminary data.</text>
</comment>
<evidence type="ECO:0000313" key="3">
    <source>
        <dbReference type="Proteomes" id="UP001221757"/>
    </source>
</evidence>